<evidence type="ECO:0000313" key="7">
    <source>
        <dbReference type="Proteomes" id="UP000181901"/>
    </source>
</evidence>
<dbReference type="RefSeq" id="WP_071546148.1">
    <property type="nucleotide sequence ID" value="NZ_LKAQ01000004.1"/>
</dbReference>
<feature type="domain" description="Zinc finger DksA/TraR C4-type" evidence="4">
    <location>
        <begin position="147"/>
        <end position="176"/>
    </location>
</feature>
<evidence type="ECO:0000259" key="5">
    <source>
        <dbReference type="Pfam" id="PF02663"/>
    </source>
</evidence>
<dbReference type="EMBL" id="LKAQ01000004">
    <property type="protein sequence ID" value="OIQ50738.1"/>
    <property type="molecule type" value="Genomic_DNA"/>
</dbReference>
<dbReference type="Pfam" id="PF01258">
    <property type="entry name" value="zf-dskA_traR"/>
    <property type="match status" value="1"/>
</dbReference>
<comment type="caution">
    <text evidence="6">The sequence shown here is derived from an EMBL/GenBank/DDBJ whole genome shotgun (WGS) entry which is preliminary data.</text>
</comment>
<dbReference type="Proteomes" id="UP000181901">
    <property type="component" value="Unassembled WGS sequence"/>
</dbReference>
<dbReference type="Gene3D" id="3.30.1330.130">
    <property type="match status" value="1"/>
</dbReference>
<dbReference type="GO" id="GO:0008270">
    <property type="term" value="F:zinc ion binding"/>
    <property type="evidence" value="ECO:0007669"/>
    <property type="project" value="UniProtKB-KW"/>
</dbReference>
<dbReference type="Pfam" id="PF02663">
    <property type="entry name" value="FmdE"/>
    <property type="match status" value="1"/>
</dbReference>
<feature type="domain" description="Formylmethanofuran dehydrogenase subunit E" evidence="5">
    <location>
        <begin position="16"/>
        <end position="102"/>
    </location>
</feature>
<dbReference type="PANTHER" id="PTHR39418">
    <property type="entry name" value="DEHYDROGENASE-RELATED"/>
    <property type="match status" value="1"/>
</dbReference>
<keyword evidence="2" id="KW-0863">Zinc-finger</keyword>
<evidence type="ECO:0000256" key="2">
    <source>
        <dbReference type="ARBA" id="ARBA00022771"/>
    </source>
</evidence>
<evidence type="ECO:0000256" key="1">
    <source>
        <dbReference type="ARBA" id="ARBA00022723"/>
    </source>
</evidence>
<protein>
    <submittedName>
        <fullName evidence="6">FmdE, Molybdenum formylmethanofuran dehydrogenase operon</fullName>
    </submittedName>
</protein>
<dbReference type="InterPro" id="IPR026328">
    <property type="entry name" value="FmdE"/>
</dbReference>
<keyword evidence="7" id="KW-1185">Reference proteome</keyword>
<keyword evidence="1" id="KW-0479">Metal-binding</keyword>
<keyword evidence="3" id="KW-0862">Zinc</keyword>
<name>A0A1J5MXQ6_9BACT</name>
<gene>
    <name evidence="6" type="ORF">BerOc1_02680</name>
</gene>
<evidence type="ECO:0000256" key="3">
    <source>
        <dbReference type="ARBA" id="ARBA00022833"/>
    </source>
</evidence>
<dbReference type="PANTHER" id="PTHR39418:SF1">
    <property type="entry name" value="DEHYDROGENASE"/>
    <property type="match status" value="1"/>
</dbReference>
<dbReference type="InterPro" id="IPR003814">
    <property type="entry name" value="FmdEsu_dom"/>
</dbReference>
<dbReference type="PIRSF" id="PIRSF006578">
    <property type="entry name" value="FwdE"/>
    <property type="match status" value="1"/>
</dbReference>
<dbReference type="SUPFAM" id="SSF143555">
    <property type="entry name" value="FwdE-like"/>
    <property type="match status" value="1"/>
</dbReference>
<evidence type="ECO:0000313" key="6">
    <source>
        <dbReference type="EMBL" id="OIQ50738.1"/>
    </source>
</evidence>
<evidence type="ECO:0000259" key="4">
    <source>
        <dbReference type="Pfam" id="PF01258"/>
    </source>
</evidence>
<sequence length="179" mass="19805">MPCSIPQDRIDAAIAFHGHHCPGLTIGVRAVELARRELGDLDALDLVAVAETDMCGVDAIQFLTDCTLGKGNFIHRDYGKRAFTFFDRTSGKGFRAVLRDSAMGRPGETREAGIERFMALPLDDMFAVTPLDCPAPRPAAVLQSLRCEQCGEMTMESRTRRYGGKTYCIPCFRDIDQKL</sequence>
<reference evidence="6 7" key="1">
    <citation type="submission" date="2015-09" db="EMBL/GenBank/DDBJ databases">
        <title>Genome of Desulfovibrio dechloracetivorans BerOc1, a mercury methylating strain isolated from highly hydrocarbons and metals contaminated coastal sediments.</title>
        <authorList>
            <person name="Goni Urriza M."/>
            <person name="Gassie C."/>
            <person name="Bouchez O."/>
            <person name="Klopp C."/>
            <person name="Ranchou-Peyruse A."/>
            <person name="Remy G."/>
        </authorList>
    </citation>
    <scope>NUCLEOTIDE SEQUENCE [LARGE SCALE GENOMIC DNA]</scope>
    <source>
        <strain evidence="6 7">BerOc1</strain>
    </source>
</reference>
<accession>A0A1J5MXQ6</accession>
<organism evidence="6 7">
    <name type="scientific">Pseudodesulfovibrio hydrargyri</name>
    <dbReference type="NCBI Taxonomy" id="2125990"/>
    <lineage>
        <taxon>Bacteria</taxon>
        <taxon>Pseudomonadati</taxon>
        <taxon>Thermodesulfobacteriota</taxon>
        <taxon>Desulfovibrionia</taxon>
        <taxon>Desulfovibrionales</taxon>
        <taxon>Desulfovibrionaceae</taxon>
    </lineage>
</organism>
<dbReference type="InterPro" id="IPR000962">
    <property type="entry name" value="Znf_DskA_TraR"/>
</dbReference>
<dbReference type="InterPro" id="IPR053194">
    <property type="entry name" value="tRNA_methyltr_O"/>
</dbReference>
<proteinExistence type="predicted"/>
<dbReference type="AlphaFoldDB" id="A0A1J5MXQ6"/>
<dbReference type="OrthoDB" id="9804309at2"/>